<gene>
    <name evidence="2" type="ORF">AGRA3207_005803</name>
</gene>
<keyword evidence="3" id="KW-1185">Reference proteome</keyword>
<dbReference type="EMBL" id="CP059572">
    <property type="protein sequence ID" value="QXJ24472.1"/>
    <property type="molecule type" value="Genomic_DNA"/>
</dbReference>
<dbReference type="InterPro" id="IPR007921">
    <property type="entry name" value="CHAP_dom"/>
</dbReference>
<dbReference type="InterPro" id="IPR038765">
    <property type="entry name" value="Papain-like_cys_pep_sf"/>
</dbReference>
<evidence type="ECO:0000259" key="1">
    <source>
        <dbReference type="Pfam" id="PF05257"/>
    </source>
</evidence>
<reference evidence="2" key="1">
    <citation type="submission" date="2020-07" db="EMBL/GenBank/DDBJ databases">
        <authorList>
            <person name="Tarantini F.S."/>
            <person name="Hong K.W."/>
            <person name="Chan K.G."/>
        </authorList>
    </citation>
    <scope>NUCLEOTIDE SEQUENCE</scope>
    <source>
        <strain evidence="2">32-07</strain>
    </source>
</reference>
<dbReference type="RefSeq" id="WP_231330270.1">
    <property type="nucleotide sequence ID" value="NZ_CP059572.1"/>
</dbReference>
<organism evidence="2 3">
    <name type="scientific">Actinomadura graeca</name>
    <dbReference type="NCBI Taxonomy" id="2750812"/>
    <lineage>
        <taxon>Bacteria</taxon>
        <taxon>Bacillati</taxon>
        <taxon>Actinomycetota</taxon>
        <taxon>Actinomycetes</taxon>
        <taxon>Streptosporangiales</taxon>
        <taxon>Thermomonosporaceae</taxon>
        <taxon>Actinomadura</taxon>
    </lineage>
</organism>
<accession>A0ABX8R3D4</accession>
<dbReference type="SUPFAM" id="SSF54001">
    <property type="entry name" value="Cysteine proteinases"/>
    <property type="match status" value="1"/>
</dbReference>
<dbReference type="Proteomes" id="UP001049518">
    <property type="component" value="Chromosome"/>
</dbReference>
<name>A0ABX8R3D4_9ACTN</name>
<evidence type="ECO:0000313" key="2">
    <source>
        <dbReference type="EMBL" id="QXJ24472.1"/>
    </source>
</evidence>
<feature type="domain" description="Peptidase C51" evidence="1">
    <location>
        <begin position="89"/>
        <end position="164"/>
    </location>
</feature>
<sequence length="234" mass="24854">MRVPGKSPNSIFALGRSSPLPAGSLGRLRVPLMPPTLLVVLFVMAVDMLLPTRALAAGGETVLCQSGSYSCLSGTGYSGQSVWGSWGPGHNCVSYTAYRLSANGASKPWAGAIGNASDWDEKARGAGVTVDANPVVGSIAQWDGGYGHVAYVEVVTSAYIEISEDSYITDAYGYSSRRRIERSAAKFASAEFIHVRDSPTETQQQLPGQAGAISALQHGSRVSLRWERTRPTTR</sequence>
<evidence type="ECO:0000313" key="3">
    <source>
        <dbReference type="Proteomes" id="UP001049518"/>
    </source>
</evidence>
<dbReference type="Gene3D" id="3.90.1720.10">
    <property type="entry name" value="endopeptidase domain like (from Nostoc punctiforme)"/>
    <property type="match status" value="1"/>
</dbReference>
<proteinExistence type="predicted"/>
<dbReference type="Pfam" id="PF05257">
    <property type="entry name" value="CHAP"/>
    <property type="match status" value="1"/>
</dbReference>
<protein>
    <submittedName>
        <fullName evidence="2">CHAP domain-containing protein</fullName>
    </submittedName>
</protein>